<gene>
    <name evidence="2" type="ORF">ISN44_As06g034550</name>
</gene>
<dbReference type="AlphaFoldDB" id="A0A8T2CQU8"/>
<feature type="domain" description="DUF1204" evidence="1">
    <location>
        <begin position="13"/>
        <end position="103"/>
    </location>
</feature>
<dbReference type="EMBL" id="JAEFBJ010000006">
    <property type="protein sequence ID" value="KAG7599264.1"/>
    <property type="molecule type" value="Genomic_DNA"/>
</dbReference>
<accession>A0A8T2CQU8</accession>
<dbReference type="OrthoDB" id="10391362at2759"/>
<evidence type="ECO:0000313" key="3">
    <source>
        <dbReference type="Proteomes" id="UP000694251"/>
    </source>
</evidence>
<sequence>MVKKECSRLRNHRAAKVVRTTQKAQARLDKVKAYIKEQEEIVQPKVDALNQSKGAEEIVVVLISRGAIISEAELENLAKETKAADEEVDALEIMELKDTDLNMSPDQLSFGFVRSSTQVAPPGLDQHGSNPELISQSDVRDADIKHVDGLAELFAEGLLERLPEGLAKGIAEGITEGLADEQFLHSNNHQLSAGLKIQQQYENLMKNHRATYTHYRVGSNDGRETINLPYPKTKPKPNKESLLPRLYCSILKPLARVEASKSLKTRSLPLKEEISSIEDTYHIRTQRDQAIEAANILKTSKPLFQPEDSSHELISPSPRHIPLLSITGTNALPLLIPNG</sequence>
<dbReference type="InterPro" id="IPR009596">
    <property type="entry name" value="DUF1204"/>
</dbReference>
<evidence type="ECO:0000313" key="2">
    <source>
        <dbReference type="EMBL" id="KAG7599264.1"/>
    </source>
</evidence>
<organism evidence="2 3">
    <name type="scientific">Arabidopsis suecica</name>
    <name type="common">Swedish thale-cress</name>
    <name type="synonym">Cardaminopsis suecica</name>
    <dbReference type="NCBI Taxonomy" id="45249"/>
    <lineage>
        <taxon>Eukaryota</taxon>
        <taxon>Viridiplantae</taxon>
        <taxon>Streptophyta</taxon>
        <taxon>Embryophyta</taxon>
        <taxon>Tracheophyta</taxon>
        <taxon>Spermatophyta</taxon>
        <taxon>Magnoliopsida</taxon>
        <taxon>eudicotyledons</taxon>
        <taxon>Gunneridae</taxon>
        <taxon>Pentapetalae</taxon>
        <taxon>rosids</taxon>
        <taxon>malvids</taxon>
        <taxon>Brassicales</taxon>
        <taxon>Brassicaceae</taxon>
        <taxon>Camelineae</taxon>
        <taxon>Arabidopsis</taxon>
    </lineage>
</organism>
<comment type="caution">
    <text evidence="2">The sequence shown here is derived from an EMBL/GenBank/DDBJ whole genome shotgun (WGS) entry which is preliminary data.</text>
</comment>
<keyword evidence="3" id="KW-1185">Reference proteome</keyword>
<reference evidence="2 3" key="1">
    <citation type="submission" date="2020-12" db="EMBL/GenBank/DDBJ databases">
        <title>Concerted genomic and epigenomic changes stabilize Arabidopsis allopolyploids.</title>
        <authorList>
            <person name="Chen Z."/>
        </authorList>
    </citation>
    <scope>NUCLEOTIDE SEQUENCE [LARGE SCALE GENOMIC DNA]</scope>
    <source>
        <strain evidence="2">As9502</strain>
        <tissue evidence="2">Leaf</tissue>
    </source>
</reference>
<dbReference type="Pfam" id="PF06721">
    <property type="entry name" value="DUF1204"/>
    <property type="match status" value="1"/>
</dbReference>
<proteinExistence type="predicted"/>
<evidence type="ECO:0000259" key="1">
    <source>
        <dbReference type="Pfam" id="PF06721"/>
    </source>
</evidence>
<dbReference type="Proteomes" id="UP000694251">
    <property type="component" value="Chromosome 6"/>
</dbReference>
<protein>
    <recommendedName>
        <fullName evidence="1">DUF1204 domain-containing protein</fullName>
    </recommendedName>
</protein>
<name>A0A8T2CQU8_ARASU</name>